<protein>
    <submittedName>
        <fullName evidence="2 3">Uncharacterized protein</fullName>
    </submittedName>
</protein>
<organism evidence="2">
    <name type="scientific">Brachypodium distachyon</name>
    <name type="common">Purple false brome</name>
    <name type="synonym">Trachynia distachya</name>
    <dbReference type="NCBI Taxonomy" id="15368"/>
    <lineage>
        <taxon>Eukaryota</taxon>
        <taxon>Viridiplantae</taxon>
        <taxon>Streptophyta</taxon>
        <taxon>Embryophyta</taxon>
        <taxon>Tracheophyta</taxon>
        <taxon>Spermatophyta</taxon>
        <taxon>Magnoliopsida</taxon>
        <taxon>Liliopsida</taxon>
        <taxon>Poales</taxon>
        <taxon>Poaceae</taxon>
        <taxon>BOP clade</taxon>
        <taxon>Pooideae</taxon>
        <taxon>Stipodae</taxon>
        <taxon>Brachypodieae</taxon>
        <taxon>Brachypodium</taxon>
    </lineage>
</organism>
<dbReference type="EMBL" id="CM000881">
    <property type="protein sequence ID" value="PNT73538.1"/>
    <property type="molecule type" value="Genomic_DNA"/>
</dbReference>
<keyword evidence="1" id="KW-0472">Membrane</keyword>
<dbReference type="AlphaFoldDB" id="A0A2K2DGX8"/>
<proteinExistence type="predicted"/>
<reference evidence="3" key="3">
    <citation type="submission" date="2018-08" db="UniProtKB">
        <authorList>
            <consortium name="EnsemblPlants"/>
        </authorList>
    </citation>
    <scope>IDENTIFICATION</scope>
    <source>
        <strain evidence="3">cv. Bd21</strain>
    </source>
</reference>
<reference evidence="2" key="2">
    <citation type="submission" date="2017-06" db="EMBL/GenBank/DDBJ databases">
        <title>WGS assembly of Brachypodium distachyon.</title>
        <authorList>
            <consortium name="The International Brachypodium Initiative"/>
            <person name="Lucas S."/>
            <person name="Harmon-Smith M."/>
            <person name="Lail K."/>
            <person name="Tice H."/>
            <person name="Grimwood J."/>
            <person name="Bruce D."/>
            <person name="Barry K."/>
            <person name="Shu S."/>
            <person name="Lindquist E."/>
            <person name="Wang M."/>
            <person name="Pitluck S."/>
            <person name="Vogel J.P."/>
            <person name="Garvin D.F."/>
            <person name="Mockler T.C."/>
            <person name="Schmutz J."/>
            <person name="Rokhsar D."/>
            <person name="Bevan M.W."/>
        </authorList>
    </citation>
    <scope>NUCLEOTIDE SEQUENCE</scope>
    <source>
        <strain evidence="2">Bd21</strain>
    </source>
</reference>
<accession>A0A2K2DGX8</accession>
<keyword evidence="1" id="KW-0812">Transmembrane</keyword>
<dbReference type="InParanoid" id="A0A2K2DGX8"/>
<dbReference type="ExpressionAtlas" id="A0A2K2DGX8">
    <property type="expression patterns" value="baseline and differential"/>
</dbReference>
<feature type="transmembrane region" description="Helical" evidence="1">
    <location>
        <begin position="93"/>
        <end position="113"/>
    </location>
</feature>
<evidence type="ECO:0000256" key="1">
    <source>
        <dbReference type="SAM" id="Phobius"/>
    </source>
</evidence>
<sequence length="130" mass="13640">MSSMGTPWKDRFCALGAAVAMGYAGSAETRSQAAKIETVGNRALVLQQGQVAVGARGGEELAEDKALVFISNIEGRQYRLSLLGGPIDAFTELMSPIGAALFVMAGAFFLLGGRGVMDTGTRRAPCCRHN</sequence>
<evidence type="ECO:0000313" key="3">
    <source>
        <dbReference type="EnsemblPlants" id="PNT73538"/>
    </source>
</evidence>
<reference evidence="2 3" key="1">
    <citation type="journal article" date="2010" name="Nature">
        <title>Genome sequencing and analysis of the model grass Brachypodium distachyon.</title>
        <authorList>
            <consortium name="International Brachypodium Initiative"/>
        </authorList>
    </citation>
    <scope>NUCLEOTIDE SEQUENCE [LARGE SCALE GENOMIC DNA]</scope>
    <source>
        <strain evidence="2 3">Bd21</strain>
    </source>
</reference>
<evidence type="ECO:0000313" key="2">
    <source>
        <dbReference type="EMBL" id="PNT73538.1"/>
    </source>
</evidence>
<gene>
    <name evidence="2" type="ORF">BRADI_2g59967v3</name>
</gene>
<dbReference type="Gramene" id="PNT73538">
    <property type="protein sequence ID" value="PNT73538"/>
    <property type="gene ID" value="BRADI_2g59967v3"/>
</dbReference>
<name>A0A2K2DGX8_BRADI</name>
<keyword evidence="1" id="KW-1133">Transmembrane helix</keyword>
<evidence type="ECO:0000313" key="4">
    <source>
        <dbReference type="Proteomes" id="UP000008810"/>
    </source>
</evidence>
<dbReference type="EnsemblPlants" id="PNT73538">
    <property type="protein sequence ID" value="PNT73538"/>
    <property type="gene ID" value="BRADI_2g59967v3"/>
</dbReference>
<keyword evidence="4" id="KW-1185">Reference proteome</keyword>
<dbReference type="Proteomes" id="UP000008810">
    <property type="component" value="Chromosome 2"/>
</dbReference>